<keyword evidence="5 11" id="KW-0812">Transmembrane</keyword>
<organism evidence="12 13">
    <name type="scientific">Paraglomus occultum</name>
    <dbReference type="NCBI Taxonomy" id="144539"/>
    <lineage>
        <taxon>Eukaryota</taxon>
        <taxon>Fungi</taxon>
        <taxon>Fungi incertae sedis</taxon>
        <taxon>Mucoromycota</taxon>
        <taxon>Glomeromycotina</taxon>
        <taxon>Glomeromycetes</taxon>
        <taxon>Paraglomerales</taxon>
        <taxon>Paraglomeraceae</taxon>
        <taxon>Paraglomus</taxon>
    </lineage>
</organism>
<evidence type="ECO:0000256" key="8">
    <source>
        <dbReference type="ARBA" id="ARBA00022989"/>
    </source>
</evidence>
<reference evidence="12" key="1">
    <citation type="submission" date="2021-06" db="EMBL/GenBank/DDBJ databases">
        <authorList>
            <person name="Kallberg Y."/>
            <person name="Tangrot J."/>
            <person name="Rosling A."/>
        </authorList>
    </citation>
    <scope>NUCLEOTIDE SEQUENCE</scope>
    <source>
        <strain evidence="12">IA702</strain>
    </source>
</reference>
<keyword evidence="4" id="KW-0813">Transport</keyword>
<name>A0A9N9BIZ2_9GLOM</name>
<evidence type="ECO:0000256" key="3">
    <source>
        <dbReference type="ARBA" id="ARBA00021257"/>
    </source>
</evidence>
<evidence type="ECO:0000256" key="7">
    <source>
        <dbReference type="ARBA" id="ARBA00022927"/>
    </source>
</evidence>
<keyword evidence="13" id="KW-1185">Reference proteome</keyword>
<evidence type="ECO:0000256" key="2">
    <source>
        <dbReference type="ARBA" id="ARBA00010604"/>
    </source>
</evidence>
<evidence type="ECO:0000256" key="9">
    <source>
        <dbReference type="ARBA" id="ARBA00023010"/>
    </source>
</evidence>
<evidence type="ECO:0000256" key="11">
    <source>
        <dbReference type="SAM" id="Phobius"/>
    </source>
</evidence>
<keyword evidence="6" id="KW-0256">Endoplasmic reticulum</keyword>
<dbReference type="GO" id="GO:0005789">
    <property type="term" value="C:endoplasmic reticulum membrane"/>
    <property type="evidence" value="ECO:0007669"/>
    <property type="project" value="UniProtKB-SubCell"/>
</dbReference>
<comment type="subcellular location">
    <subcellularLocation>
        <location evidence="1">Endoplasmic reticulum membrane</location>
        <topology evidence="1">Multi-pass membrane protein</topology>
    </subcellularLocation>
</comment>
<keyword evidence="9" id="KW-0811">Translocation</keyword>
<dbReference type="AlphaFoldDB" id="A0A9N9BIZ2"/>
<accession>A0A9N9BIZ2</accession>
<feature type="transmembrane region" description="Helical" evidence="11">
    <location>
        <begin position="151"/>
        <end position="184"/>
    </location>
</feature>
<keyword evidence="8 11" id="KW-1133">Transmembrane helix</keyword>
<evidence type="ECO:0000256" key="5">
    <source>
        <dbReference type="ARBA" id="ARBA00022692"/>
    </source>
</evidence>
<dbReference type="Pfam" id="PF03839">
    <property type="entry name" value="Sec62"/>
    <property type="match status" value="1"/>
</dbReference>
<gene>
    <name evidence="12" type="ORF">POCULU_LOCUS5929</name>
</gene>
<keyword evidence="10 11" id="KW-0472">Membrane</keyword>
<dbReference type="GO" id="GO:0031204">
    <property type="term" value="P:post-translational protein targeting to membrane, translocation"/>
    <property type="evidence" value="ECO:0007669"/>
    <property type="project" value="TreeGrafter"/>
</dbReference>
<evidence type="ECO:0000313" key="12">
    <source>
        <dbReference type="EMBL" id="CAG8569655.1"/>
    </source>
</evidence>
<dbReference type="EMBL" id="CAJVPJ010000991">
    <property type="protein sequence ID" value="CAG8569655.1"/>
    <property type="molecule type" value="Genomic_DNA"/>
</dbReference>
<dbReference type="InterPro" id="IPR011553">
    <property type="entry name" value="Sec62_asco"/>
</dbReference>
<evidence type="ECO:0000256" key="1">
    <source>
        <dbReference type="ARBA" id="ARBA00004477"/>
    </source>
</evidence>
<sequence>MEKQREASPEFLNVIKYLRSRSSGMSTREGILNGKRVEYFKGKSAVRALLKDSYKKLKNVPPVADATDANKLLQEIHTYAFFLSADRSEVSGRNTTRLLQINHHQMWSEEKYYVWFYEGSQLLILLGGISLVSAVFAAVLFPLWPPLLRNGVWYISVAILGLFGLFILLAIVRLIFFILTMLLVSPGIWIFPNLFADVGFVDSFIPLWGWEVTKKKPSVEGENVEGMDQTQKDLRATEECELLASMQKTFIANIDEMI</sequence>
<dbReference type="PANTHER" id="PTHR12443:SF9">
    <property type="entry name" value="TRANSLOCATION PROTEIN SEC62"/>
    <property type="match status" value="1"/>
</dbReference>
<feature type="transmembrane region" description="Helical" evidence="11">
    <location>
        <begin position="122"/>
        <end position="145"/>
    </location>
</feature>
<evidence type="ECO:0000313" key="13">
    <source>
        <dbReference type="Proteomes" id="UP000789572"/>
    </source>
</evidence>
<dbReference type="Proteomes" id="UP000789572">
    <property type="component" value="Unassembled WGS sequence"/>
</dbReference>
<evidence type="ECO:0000256" key="4">
    <source>
        <dbReference type="ARBA" id="ARBA00022448"/>
    </source>
</evidence>
<dbReference type="NCBIfam" id="TIGR00869">
    <property type="entry name" value="sec62"/>
    <property type="match status" value="1"/>
</dbReference>
<protein>
    <recommendedName>
        <fullName evidence="3">Translocation protein SEC62</fullName>
    </recommendedName>
</protein>
<keyword evidence="7" id="KW-0653">Protein transport</keyword>
<evidence type="ECO:0000256" key="10">
    <source>
        <dbReference type="ARBA" id="ARBA00023136"/>
    </source>
</evidence>
<dbReference type="OrthoDB" id="200187at2759"/>
<evidence type="ECO:0000256" key="6">
    <source>
        <dbReference type="ARBA" id="ARBA00022824"/>
    </source>
</evidence>
<proteinExistence type="inferred from homology"/>
<dbReference type="InterPro" id="IPR004728">
    <property type="entry name" value="Sec62"/>
</dbReference>
<comment type="similarity">
    <text evidence="2">Belongs to the SEC62 family.</text>
</comment>
<dbReference type="PANTHER" id="PTHR12443">
    <property type="entry name" value="TRANSLOCATION PROTEIN SEC62"/>
    <property type="match status" value="1"/>
</dbReference>
<comment type="caution">
    <text evidence="12">The sequence shown here is derived from an EMBL/GenBank/DDBJ whole genome shotgun (WGS) entry which is preliminary data.</text>
</comment>